<feature type="transmembrane region" description="Helical" evidence="1">
    <location>
        <begin position="12"/>
        <end position="35"/>
    </location>
</feature>
<feature type="transmembrane region" description="Helical" evidence="1">
    <location>
        <begin position="88"/>
        <end position="108"/>
    </location>
</feature>
<proteinExistence type="predicted"/>
<keyword evidence="1" id="KW-0472">Membrane</keyword>
<evidence type="ECO:0000256" key="1">
    <source>
        <dbReference type="SAM" id="Phobius"/>
    </source>
</evidence>
<feature type="transmembrane region" description="Helical" evidence="1">
    <location>
        <begin position="185"/>
        <end position="202"/>
    </location>
</feature>
<name>A0ABT0XKF2_9BACI</name>
<dbReference type="RefSeq" id="WP_251608447.1">
    <property type="nucleotide sequence ID" value="NZ_JAMQJY010000001.1"/>
</dbReference>
<feature type="transmembrane region" description="Helical" evidence="1">
    <location>
        <begin position="120"/>
        <end position="141"/>
    </location>
</feature>
<comment type="caution">
    <text evidence="2">The sequence shown here is derived from an EMBL/GenBank/DDBJ whole genome shotgun (WGS) entry which is preliminary data.</text>
</comment>
<evidence type="ECO:0000313" key="2">
    <source>
        <dbReference type="EMBL" id="MCM2676383.1"/>
    </source>
</evidence>
<evidence type="ECO:0000313" key="3">
    <source>
        <dbReference type="Proteomes" id="UP001203665"/>
    </source>
</evidence>
<feature type="transmembrane region" description="Helical" evidence="1">
    <location>
        <begin position="148"/>
        <end position="165"/>
    </location>
</feature>
<keyword evidence="3" id="KW-1185">Reference proteome</keyword>
<gene>
    <name evidence="2" type="ORF">NDM98_13380</name>
</gene>
<accession>A0ABT0XKF2</accession>
<sequence length="208" mass="23830">MNRVLYYFRFDLKLLGSLYFIPLVGYLLTLLLIIWRGFSDPYLTYAFLQGIAIPMASLHLISLYSSLYEDGAKDTLVPIHQKKVLVDIGRYVSLHGFVLLLFVGFISWKNEAEFFDGTIIAHLIILFVFYQLIGLALLTLIESLELTIAIVATYTLTEVVTQGTFMPWPHLFVFLGPVYGMEMNLKFIFLGLGVFLSVLQLWRTIAKR</sequence>
<evidence type="ECO:0008006" key="4">
    <source>
        <dbReference type="Google" id="ProtNLM"/>
    </source>
</evidence>
<feature type="transmembrane region" description="Helical" evidence="1">
    <location>
        <begin position="47"/>
        <end position="67"/>
    </location>
</feature>
<dbReference type="EMBL" id="JAMQJY010000001">
    <property type="protein sequence ID" value="MCM2676383.1"/>
    <property type="molecule type" value="Genomic_DNA"/>
</dbReference>
<dbReference type="Proteomes" id="UP001203665">
    <property type="component" value="Unassembled WGS sequence"/>
</dbReference>
<reference evidence="2" key="1">
    <citation type="submission" date="2022-06" db="EMBL/GenBank/DDBJ databases">
        <title>Alkalicoccobacillus porphyridii sp. nov., isolated from a marine red alga, Porphyridium purpureum and reclassification of Shouchella plakortidis and Shouchella gibsonii as Alkalicoccobacillus plakortidis comb. nov. and Alkalicoccobacillus gibsonii comb. nov.</title>
        <authorList>
            <person name="Kim K.H."/>
            <person name="Lee J.K."/>
            <person name="Han D.M."/>
            <person name="Baek J.H."/>
            <person name="Jeon C.O."/>
        </authorList>
    </citation>
    <scope>NUCLEOTIDE SEQUENCE</scope>
    <source>
        <strain evidence="2">DSM 19153</strain>
    </source>
</reference>
<organism evidence="2 3">
    <name type="scientific">Alkalicoccobacillus plakortidis</name>
    <dbReference type="NCBI Taxonomy" id="444060"/>
    <lineage>
        <taxon>Bacteria</taxon>
        <taxon>Bacillati</taxon>
        <taxon>Bacillota</taxon>
        <taxon>Bacilli</taxon>
        <taxon>Bacillales</taxon>
        <taxon>Bacillaceae</taxon>
        <taxon>Alkalicoccobacillus</taxon>
    </lineage>
</organism>
<keyword evidence="1" id="KW-0812">Transmembrane</keyword>
<protein>
    <recommendedName>
        <fullName evidence="4">ABC-2 type transport system permease protein</fullName>
    </recommendedName>
</protein>
<keyword evidence="1" id="KW-1133">Transmembrane helix</keyword>